<organism evidence="1 2">
    <name type="scientific">Ruminococcus bromii</name>
    <dbReference type="NCBI Taxonomy" id="40518"/>
    <lineage>
        <taxon>Bacteria</taxon>
        <taxon>Bacillati</taxon>
        <taxon>Bacillota</taxon>
        <taxon>Clostridia</taxon>
        <taxon>Eubacteriales</taxon>
        <taxon>Oscillospiraceae</taxon>
        <taxon>Ruminococcus</taxon>
    </lineage>
</organism>
<keyword evidence="2" id="KW-1185">Reference proteome</keyword>
<dbReference type="AlphaFoldDB" id="A0A2N0UYV5"/>
<accession>A0A2N0UYV5</accession>
<dbReference type="Pfam" id="PF20458">
    <property type="entry name" value="DUF6711"/>
    <property type="match status" value="1"/>
</dbReference>
<dbReference type="EMBL" id="NNSR01000030">
    <property type="protein sequence ID" value="PKD32176.1"/>
    <property type="molecule type" value="Genomic_DNA"/>
</dbReference>
<dbReference type="Proteomes" id="UP000233425">
    <property type="component" value="Unassembled WGS sequence"/>
</dbReference>
<name>A0A2N0UYV5_9FIRM</name>
<dbReference type="RefSeq" id="WP_101028668.1">
    <property type="nucleotide sequence ID" value="NZ_CABMMZ010000030.1"/>
</dbReference>
<protein>
    <recommendedName>
        <fullName evidence="3">Phage tail protein</fullName>
    </recommendedName>
</protein>
<comment type="caution">
    <text evidence="1">The sequence shown here is derived from an EMBL/GenBank/DDBJ whole genome shotgun (WGS) entry which is preliminary data.</text>
</comment>
<reference evidence="1" key="1">
    <citation type="journal article" date="2018" name="Environ. Microbiol.">
        <title>Sporulation capability and amylosome conservation among diverse human colonic and rumen isolates of the keystone starch-degrader Ruminococcus bromii.</title>
        <authorList>
            <person name="Mukhopadhya I."/>
            <person name="Morais S."/>
            <person name="Laverde-Gomez J."/>
            <person name="Sheridan P.O."/>
            <person name="Walker A.W."/>
            <person name="Kelly W."/>
            <person name="Klieve A.V."/>
            <person name="Ouwerkerk D."/>
            <person name="Duncan S.H."/>
            <person name="Louis P."/>
            <person name="Koropatkin N."/>
            <person name="Cockburn D."/>
            <person name="Kibler R."/>
            <person name="Cooper P.J."/>
            <person name="Sandoval C."/>
            <person name="Crost E."/>
            <person name="Juge N."/>
            <person name="Bayer E.A."/>
            <person name="Flint H.J."/>
        </authorList>
    </citation>
    <scope>NUCLEOTIDE SEQUENCE [LARGE SCALE GENOMIC DNA]</scope>
    <source>
        <strain evidence="1">ATCC 27255</strain>
    </source>
</reference>
<evidence type="ECO:0000313" key="2">
    <source>
        <dbReference type="Proteomes" id="UP000233425"/>
    </source>
</evidence>
<evidence type="ECO:0008006" key="3">
    <source>
        <dbReference type="Google" id="ProtNLM"/>
    </source>
</evidence>
<evidence type="ECO:0000313" key="1">
    <source>
        <dbReference type="EMBL" id="PKD32176.1"/>
    </source>
</evidence>
<dbReference type="InterPro" id="IPR046557">
    <property type="entry name" value="DUF6711"/>
</dbReference>
<gene>
    <name evidence="1" type="ORF">RBATCC27255_00582</name>
</gene>
<proteinExistence type="predicted"/>
<sequence>MSNYNGYLLKFGNNIMPNKYINAFSSTPNQRLETSAERDQNGTLQRATLPNYKTKISFSTHILHLDEKIDFQSIINLSMANKLQRKCRVTYWNDETNSYYTSYFYIPDIEYTVMNAEKSDITYQPITVELIEY</sequence>